<dbReference type="RefSeq" id="WP_087657814.1">
    <property type="nucleotide sequence ID" value="NZ_FCOL02000022.1"/>
</dbReference>
<evidence type="ECO:0000313" key="2">
    <source>
        <dbReference type="Proteomes" id="UP000054925"/>
    </source>
</evidence>
<dbReference type="AlphaFoldDB" id="A0A158JKI4"/>
<name>A0A158JKI4_9BURK</name>
<dbReference type="Proteomes" id="UP000054925">
    <property type="component" value="Unassembled WGS sequence"/>
</dbReference>
<reference evidence="1" key="1">
    <citation type="submission" date="2016-01" db="EMBL/GenBank/DDBJ databases">
        <authorList>
            <person name="Peeters C."/>
        </authorList>
    </citation>
    <scope>NUCLEOTIDE SEQUENCE [LARGE SCALE GENOMIC DNA]</scope>
    <source>
        <strain evidence="1">LMG 22937</strain>
    </source>
</reference>
<gene>
    <name evidence="1" type="ORF">AWB67_03876</name>
</gene>
<dbReference type="Gene3D" id="3.30.70.60">
    <property type="match status" value="1"/>
</dbReference>
<protein>
    <recommendedName>
        <fullName evidence="3">Pilus assembly protein, PilO</fullName>
    </recommendedName>
</protein>
<dbReference type="InterPro" id="IPR014717">
    <property type="entry name" value="Transl_elong_EF1B/ribsomal_bS6"/>
</dbReference>
<dbReference type="Pfam" id="PF10741">
    <property type="entry name" value="T2SSM_b"/>
    <property type="match status" value="1"/>
</dbReference>
<proteinExistence type="predicted"/>
<keyword evidence="2" id="KW-1185">Reference proteome</keyword>
<comment type="caution">
    <text evidence="1">The sequence shown here is derived from an EMBL/GenBank/DDBJ whole genome shotgun (WGS) entry which is preliminary data.</text>
</comment>
<sequence length="287" mass="30738">MNTLAMNRQMGRESVLKRLATQPIDAWSRRRTALTAIAFGTLVCVLGGQMWRASGISGVDASRSTLDEMQRRVQRTGSIVSALPALRARLAHDRQATARWTSADALQSIPTLAAQHGLRVSAIEPVSGKSGASDGERALKLRAEGTFGEVRRFLDALGSLPRLVVADAVQLKRGPNSPAFEATLRVFETLPVVARLVQTDRRDVSVIDPFGKKGAAAFGTAGEMLLVGTLIGRKRAMALVETASGIDGFAPGQMIGDERLGRVKPRSIDLARGDGQSRTVAFAEDRP</sequence>
<dbReference type="OrthoDB" id="8999741at2"/>
<evidence type="ECO:0008006" key="3">
    <source>
        <dbReference type="Google" id="ProtNLM"/>
    </source>
</evidence>
<evidence type="ECO:0000313" key="1">
    <source>
        <dbReference type="EMBL" id="SAL68860.1"/>
    </source>
</evidence>
<dbReference type="InterPro" id="IPR034756">
    <property type="entry name" value="T2SSM_b"/>
</dbReference>
<accession>A0A158JKI4</accession>
<organism evidence="1 2">
    <name type="scientific">Caballeronia terrestris</name>
    <dbReference type="NCBI Taxonomy" id="1226301"/>
    <lineage>
        <taxon>Bacteria</taxon>
        <taxon>Pseudomonadati</taxon>
        <taxon>Pseudomonadota</taxon>
        <taxon>Betaproteobacteria</taxon>
        <taxon>Burkholderiales</taxon>
        <taxon>Burkholderiaceae</taxon>
        <taxon>Caballeronia</taxon>
    </lineage>
</organism>
<dbReference type="EMBL" id="FCOL02000022">
    <property type="protein sequence ID" value="SAL68860.1"/>
    <property type="molecule type" value="Genomic_DNA"/>
</dbReference>